<evidence type="ECO:0000313" key="7">
    <source>
        <dbReference type="EMBL" id="CAD5217635.1"/>
    </source>
</evidence>
<reference evidence="7" key="1">
    <citation type="submission" date="2020-09" db="EMBL/GenBank/DDBJ databases">
        <authorList>
            <person name="Kikuchi T."/>
        </authorList>
    </citation>
    <scope>NUCLEOTIDE SEQUENCE</scope>
    <source>
        <strain evidence="7">SH1</strain>
    </source>
</reference>
<dbReference type="EMBL" id="CAJFCW020000003">
    <property type="protein sequence ID" value="CAG9108175.1"/>
    <property type="molecule type" value="Genomic_DNA"/>
</dbReference>
<dbReference type="Proteomes" id="UP000614601">
    <property type="component" value="Unassembled WGS sequence"/>
</dbReference>
<evidence type="ECO:0000256" key="4">
    <source>
        <dbReference type="ARBA" id="ARBA00023136"/>
    </source>
</evidence>
<keyword evidence="8" id="KW-1185">Reference proteome</keyword>
<evidence type="ECO:0000259" key="6">
    <source>
        <dbReference type="PROSITE" id="PS50850"/>
    </source>
</evidence>
<keyword evidence="4 5" id="KW-0472">Membrane</keyword>
<feature type="transmembrane region" description="Helical" evidence="5">
    <location>
        <begin position="51"/>
        <end position="72"/>
    </location>
</feature>
<evidence type="ECO:0000256" key="2">
    <source>
        <dbReference type="ARBA" id="ARBA00022692"/>
    </source>
</evidence>
<feature type="transmembrane region" description="Helical" evidence="5">
    <location>
        <begin position="361"/>
        <end position="382"/>
    </location>
</feature>
<dbReference type="InterPro" id="IPR020846">
    <property type="entry name" value="MFS_dom"/>
</dbReference>
<feature type="transmembrane region" description="Helical" evidence="5">
    <location>
        <begin position="178"/>
        <end position="197"/>
    </location>
</feature>
<feature type="transmembrane region" description="Helical" evidence="5">
    <location>
        <begin position="107"/>
        <end position="127"/>
    </location>
</feature>
<dbReference type="GO" id="GO:0016020">
    <property type="term" value="C:membrane"/>
    <property type="evidence" value="ECO:0007669"/>
    <property type="project" value="UniProtKB-SubCell"/>
</dbReference>
<feature type="transmembrane region" description="Helical" evidence="5">
    <location>
        <begin position="301"/>
        <end position="318"/>
    </location>
</feature>
<dbReference type="InterPro" id="IPR049680">
    <property type="entry name" value="FLVCR1-2_SLC49-like"/>
</dbReference>
<evidence type="ECO:0000256" key="5">
    <source>
        <dbReference type="SAM" id="Phobius"/>
    </source>
</evidence>
<feature type="transmembrane region" description="Helical" evidence="5">
    <location>
        <begin position="147"/>
        <end position="166"/>
    </location>
</feature>
<comment type="subcellular location">
    <subcellularLocation>
        <location evidence="1">Membrane</location>
        <topology evidence="1">Multi-pass membrane protein</topology>
    </subcellularLocation>
</comment>
<dbReference type="PANTHER" id="PTHR10924:SF30">
    <property type="entry name" value="MFS DOMAIN-CONTAINING PROTEIN"/>
    <property type="match status" value="1"/>
</dbReference>
<comment type="caution">
    <text evidence="7">The sequence shown here is derived from an EMBL/GenBank/DDBJ whole genome shotgun (WGS) entry which is preliminary data.</text>
</comment>
<evidence type="ECO:0000256" key="1">
    <source>
        <dbReference type="ARBA" id="ARBA00004141"/>
    </source>
</evidence>
<organism evidence="7 8">
    <name type="scientific">Bursaphelenchus okinawaensis</name>
    <dbReference type="NCBI Taxonomy" id="465554"/>
    <lineage>
        <taxon>Eukaryota</taxon>
        <taxon>Metazoa</taxon>
        <taxon>Ecdysozoa</taxon>
        <taxon>Nematoda</taxon>
        <taxon>Chromadorea</taxon>
        <taxon>Rhabditida</taxon>
        <taxon>Tylenchina</taxon>
        <taxon>Tylenchomorpha</taxon>
        <taxon>Aphelenchoidea</taxon>
        <taxon>Aphelenchoididae</taxon>
        <taxon>Bursaphelenchus</taxon>
    </lineage>
</organism>
<feature type="transmembrane region" description="Helical" evidence="5">
    <location>
        <begin position="79"/>
        <end position="101"/>
    </location>
</feature>
<sequence length="454" mass="50362">MATDMYKVYKQRWLVLLVVCLLNFSNAMTWISFAPISYYTNEFYGNRNAATFLNAIFMLVSIPFGVLALWGVDKYGIRATCHISALVNFVGNLVRSAAVFLPLPWRFYITLGGQAGAASIQPFIMYLSTKTAATWFANSERVTANTLAAMSNPLGVAVMYAVSPLIVNSNSWRDFSVLNGLILLLTFITLLSSLGVTRTAPKTPPSSSSTTTSSSSLPFYKNLLKRLKNKSFLILTFAVGSAIGLFNCLYNNLQPILCSNGYSNVFIGLCGSLMIISGLIGSAVCGIIADKTKKFNLIYKSCLILAVSCAIFMAFVVFHENKNALILSSIILFGFFGLATYPISLELAVECTFPTPEAFSSGCLIFFGQVFGIMYVTITSLLTTEPTERTKDIQTCTKIDLDIEVLEWEHSHYFWTFSMIVTVVFSLILFKPKYKRMEHEARKENQSHIEAIEQ</sequence>
<feature type="domain" description="Major facilitator superfamily (MFS) profile" evidence="6">
    <location>
        <begin position="11"/>
        <end position="436"/>
    </location>
</feature>
<accession>A0A811KN76</accession>
<protein>
    <recommendedName>
        <fullName evidence="6">Major facilitator superfamily (MFS) profile domain-containing protein</fullName>
    </recommendedName>
</protein>
<dbReference type="PROSITE" id="PS50850">
    <property type="entry name" value="MFS"/>
    <property type="match status" value="1"/>
</dbReference>
<feature type="transmembrane region" description="Helical" evidence="5">
    <location>
        <begin position="232"/>
        <end position="253"/>
    </location>
</feature>
<feature type="transmembrane region" description="Helical" evidence="5">
    <location>
        <begin position="412"/>
        <end position="430"/>
    </location>
</feature>
<dbReference type="GO" id="GO:0022857">
    <property type="term" value="F:transmembrane transporter activity"/>
    <property type="evidence" value="ECO:0007669"/>
    <property type="project" value="InterPro"/>
</dbReference>
<feature type="transmembrane region" description="Helical" evidence="5">
    <location>
        <begin position="265"/>
        <end position="289"/>
    </location>
</feature>
<keyword evidence="2 5" id="KW-0812">Transmembrane</keyword>
<dbReference type="Pfam" id="PF07690">
    <property type="entry name" value="MFS_1"/>
    <property type="match status" value="1"/>
</dbReference>
<dbReference type="PANTHER" id="PTHR10924">
    <property type="entry name" value="MAJOR FACILITATOR SUPERFAMILY PROTEIN-RELATED"/>
    <property type="match status" value="1"/>
</dbReference>
<evidence type="ECO:0000313" key="8">
    <source>
        <dbReference type="Proteomes" id="UP000614601"/>
    </source>
</evidence>
<dbReference type="InterPro" id="IPR011701">
    <property type="entry name" value="MFS"/>
</dbReference>
<proteinExistence type="predicted"/>
<dbReference type="AlphaFoldDB" id="A0A811KN76"/>
<dbReference type="EMBL" id="CAJFDH010000003">
    <property type="protein sequence ID" value="CAD5217635.1"/>
    <property type="molecule type" value="Genomic_DNA"/>
</dbReference>
<name>A0A811KN76_9BILA</name>
<dbReference type="OrthoDB" id="422206at2759"/>
<keyword evidence="3 5" id="KW-1133">Transmembrane helix</keyword>
<dbReference type="Proteomes" id="UP000783686">
    <property type="component" value="Unassembled WGS sequence"/>
</dbReference>
<gene>
    <name evidence="7" type="ORF">BOKJ2_LOCUS7186</name>
</gene>
<evidence type="ECO:0000256" key="3">
    <source>
        <dbReference type="ARBA" id="ARBA00022989"/>
    </source>
</evidence>
<dbReference type="SUPFAM" id="SSF103473">
    <property type="entry name" value="MFS general substrate transporter"/>
    <property type="match status" value="1"/>
</dbReference>
<dbReference type="Gene3D" id="1.20.1250.20">
    <property type="entry name" value="MFS general substrate transporter like domains"/>
    <property type="match status" value="2"/>
</dbReference>
<dbReference type="InterPro" id="IPR036259">
    <property type="entry name" value="MFS_trans_sf"/>
</dbReference>
<feature type="transmembrane region" description="Helical" evidence="5">
    <location>
        <begin position="324"/>
        <end position="349"/>
    </location>
</feature>